<dbReference type="SUPFAM" id="SSF158442">
    <property type="entry name" value="DsbB-like"/>
    <property type="match status" value="1"/>
</dbReference>
<dbReference type="PANTHER" id="PTHR36570:SF3">
    <property type="entry name" value="DISULFIDE BOND FORMATION PROTEIN B"/>
    <property type="match status" value="1"/>
</dbReference>
<evidence type="ECO:0000256" key="12">
    <source>
        <dbReference type="ARBA" id="ARBA00023186"/>
    </source>
</evidence>
<keyword evidence="8 14" id="KW-1133">Transmembrane helix</keyword>
<comment type="similarity">
    <text evidence="2 14">Belongs to the DsbB family.</text>
</comment>
<evidence type="ECO:0000256" key="10">
    <source>
        <dbReference type="ARBA" id="ARBA00023136"/>
    </source>
</evidence>
<feature type="transmembrane region" description="Helical" evidence="15">
    <location>
        <begin position="23"/>
        <end position="43"/>
    </location>
</feature>
<dbReference type="InterPro" id="IPR022920">
    <property type="entry name" value="Disulphide_bond_form_DsbB"/>
</dbReference>
<feature type="transmembrane region" description="Helical" evidence="15">
    <location>
        <begin position="80"/>
        <end position="98"/>
    </location>
</feature>
<evidence type="ECO:0000256" key="14">
    <source>
        <dbReference type="HAMAP-Rule" id="MF_00286"/>
    </source>
</evidence>
<keyword evidence="6 14" id="KW-0812">Transmembrane</keyword>
<feature type="disulfide bond" description="Redox-active" evidence="14">
    <location>
        <begin position="50"/>
        <end position="53"/>
    </location>
</feature>
<feature type="topological domain" description="Periplasmic" evidence="14">
    <location>
        <begin position="41"/>
        <end position="58"/>
    </location>
</feature>
<gene>
    <name evidence="14" type="primary">dsbB</name>
    <name evidence="16" type="ORF">BVER_03493</name>
</gene>
<keyword evidence="12 14" id="KW-0143">Chaperone</keyword>
<keyword evidence="3 14" id="KW-0813">Transport</keyword>
<keyword evidence="7 14" id="KW-0249">Electron transport</keyword>
<feature type="transmembrane region" description="Helical" evidence="15">
    <location>
        <begin position="151"/>
        <end position="170"/>
    </location>
</feature>
<evidence type="ECO:0000256" key="5">
    <source>
        <dbReference type="ARBA" id="ARBA00022519"/>
    </source>
</evidence>
<keyword evidence="11 14" id="KW-1015">Disulfide bond</keyword>
<feature type="topological domain" description="Cytoplasmic" evidence="14">
    <location>
        <begin position="75"/>
        <end position="80"/>
    </location>
</feature>
<keyword evidence="5" id="KW-0997">Cell inner membrane</keyword>
<organism evidence="16 17">
    <name type="scientific">Candidatus Burkholderia verschuerenii</name>
    <dbReference type="NCBI Taxonomy" id="242163"/>
    <lineage>
        <taxon>Bacteria</taxon>
        <taxon>Pseudomonadati</taxon>
        <taxon>Pseudomonadota</taxon>
        <taxon>Betaproteobacteria</taxon>
        <taxon>Burkholderiales</taxon>
        <taxon>Burkholderiaceae</taxon>
        <taxon>Burkholderia</taxon>
    </lineage>
</organism>
<keyword evidence="13 14" id="KW-0676">Redox-active center</keyword>
<sequence>MNKFLHQFSMHQDDRVLRRERRLLTLLGFVSLGLVGGALYLQFFHNEDPCPLCIIQRYFFVLIAVFAFLGAGFNNWRGIALLETLVALSALGGLATAARHVYVQANPGFSCGFDALQPIVDGLPPARWLPQVFKVAGLCETPYPPILGLSLPQWSLVAFAIMFVFVMLSLRTKRKLRSVVR</sequence>
<feature type="topological domain" description="Periplasmic" evidence="14">
    <location>
        <begin position="99"/>
        <end position="153"/>
    </location>
</feature>
<comment type="subcellular location">
    <subcellularLocation>
        <location evidence="1">Cell inner membrane</location>
        <topology evidence="1">Multi-pass membrane protein</topology>
    </subcellularLocation>
    <subcellularLocation>
        <location evidence="14">Cell membrane</location>
        <topology evidence="14">Multi-pass membrane protein</topology>
    </subcellularLocation>
</comment>
<evidence type="ECO:0000256" key="13">
    <source>
        <dbReference type="ARBA" id="ARBA00023284"/>
    </source>
</evidence>
<evidence type="ECO:0000313" key="16">
    <source>
        <dbReference type="EMBL" id="KND58491.1"/>
    </source>
</evidence>
<dbReference type="Proteomes" id="UP000036959">
    <property type="component" value="Unassembled WGS sequence"/>
</dbReference>
<dbReference type="GO" id="GO:0015035">
    <property type="term" value="F:protein-disulfide reductase activity"/>
    <property type="evidence" value="ECO:0007669"/>
    <property type="project" value="UniProtKB-UniRule"/>
</dbReference>
<keyword evidence="17" id="KW-1185">Reference proteome</keyword>
<name>A0A0L0M886_9BURK</name>
<evidence type="ECO:0000256" key="1">
    <source>
        <dbReference type="ARBA" id="ARBA00004429"/>
    </source>
</evidence>
<evidence type="ECO:0000256" key="9">
    <source>
        <dbReference type="ARBA" id="ARBA00023002"/>
    </source>
</evidence>
<evidence type="ECO:0000313" key="17">
    <source>
        <dbReference type="Proteomes" id="UP000036959"/>
    </source>
</evidence>
<evidence type="ECO:0000256" key="2">
    <source>
        <dbReference type="ARBA" id="ARBA00008823"/>
    </source>
</evidence>
<proteinExistence type="inferred from homology"/>
<dbReference type="NCBIfam" id="NF002552">
    <property type="entry name" value="PRK02110.1"/>
    <property type="match status" value="1"/>
</dbReference>
<evidence type="ECO:0000256" key="7">
    <source>
        <dbReference type="ARBA" id="ARBA00022982"/>
    </source>
</evidence>
<evidence type="ECO:0000256" key="6">
    <source>
        <dbReference type="ARBA" id="ARBA00022692"/>
    </source>
</evidence>
<dbReference type="InterPro" id="IPR023380">
    <property type="entry name" value="DsbB-like_sf"/>
</dbReference>
<dbReference type="PATRIC" id="fig|242163.4.peg.2258"/>
<dbReference type="GO" id="GO:0009055">
    <property type="term" value="F:electron transfer activity"/>
    <property type="evidence" value="ECO:0007669"/>
    <property type="project" value="UniProtKB-UniRule"/>
</dbReference>
<evidence type="ECO:0000256" key="4">
    <source>
        <dbReference type="ARBA" id="ARBA00022475"/>
    </source>
</evidence>
<evidence type="ECO:0000256" key="15">
    <source>
        <dbReference type="SAM" id="Phobius"/>
    </source>
</evidence>
<reference evidence="17" key="1">
    <citation type="submission" date="2015-06" db="EMBL/GenBank/DDBJ databases">
        <title>Comparative genomics of Burkholderia leaf nodule symbionts.</title>
        <authorList>
            <person name="Carlier A."/>
            <person name="Eberl L."/>
            <person name="Pinto-Carbo M."/>
        </authorList>
    </citation>
    <scope>NUCLEOTIDE SEQUENCE [LARGE SCALE GENOMIC DNA]</scope>
    <source>
        <strain evidence="17">UZHbot4</strain>
    </source>
</reference>
<dbReference type="InterPro" id="IPR050183">
    <property type="entry name" value="DsbB"/>
</dbReference>
<dbReference type="Gene3D" id="1.20.1550.10">
    <property type="entry name" value="DsbB-like"/>
    <property type="match status" value="1"/>
</dbReference>
<keyword evidence="9 14" id="KW-0560">Oxidoreductase</keyword>
<dbReference type="GO" id="GO:0005886">
    <property type="term" value="C:plasma membrane"/>
    <property type="evidence" value="ECO:0007669"/>
    <property type="project" value="UniProtKB-SubCell"/>
</dbReference>
<evidence type="ECO:0000256" key="11">
    <source>
        <dbReference type="ARBA" id="ARBA00023157"/>
    </source>
</evidence>
<feature type="transmembrane region" description="Helical" evidence="15">
    <location>
        <begin position="55"/>
        <end position="73"/>
    </location>
</feature>
<keyword evidence="4 14" id="KW-1003">Cell membrane</keyword>
<protein>
    <recommendedName>
        <fullName evidence="14">Disulfide bond formation protein B</fullName>
    </recommendedName>
    <alternativeName>
        <fullName evidence="14">Disulfide oxidoreductase</fullName>
    </alternativeName>
</protein>
<dbReference type="HAMAP" id="MF_00286">
    <property type="entry name" value="DsbB"/>
    <property type="match status" value="1"/>
</dbReference>
<dbReference type="GO" id="GO:0006457">
    <property type="term" value="P:protein folding"/>
    <property type="evidence" value="ECO:0007669"/>
    <property type="project" value="InterPro"/>
</dbReference>
<comment type="function">
    <text evidence="14">Required for disulfide bond formation in some periplasmic proteins. Acts by oxidizing the DsbA protein.</text>
</comment>
<comment type="caution">
    <text evidence="14">Lacks conserved residue(s) required for the propagation of feature annotation.</text>
</comment>
<feature type="topological domain" description="Cytoplasmic" evidence="14">
    <location>
        <begin position="173"/>
        <end position="181"/>
    </location>
</feature>
<dbReference type="AlphaFoldDB" id="A0A0L0M886"/>
<feature type="topological domain" description="Cytoplasmic" evidence="14">
    <location>
        <begin position="1"/>
        <end position="23"/>
    </location>
</feature>
<dbReference type="InterPro" id="IPR003752">
    <property type="entry name" value="DiS_bond_form_DsbB/BdbC"/>
</dbReference>
<evidence type="ECO:0000256" key="8">
    <source>
        <dbReference type="ARBA" id="ARBA00022989"/>
    </source>
</evidence>
<dbReference type="EMBL" id="LFJJ01000180">
    <property type="protein sequence ID" value="KND58491.1"/>
    <property type="molecule type" value="Genomic_DNA"/>
</dbReference>
<dbReference type="Pfam" id="PF02600">
    <property type="entry name" value="DsbB"/>
    <property type="match status" value="1"/>
</dbReference>
<accession>A0A0L0M886</accession>
<dbReference type="PANTHER" id="PTHR36570">
    <property type="entry name" value="DISULFIDE BOND FORMATION PROTEIN B"/>
    <property type="match status" value="1"/>
</dbReference>
<comment type="caution">
    <text evidence="16">The sequence shown here is derived from an EMBL/GenBank/DDBJ whole genome shotgun (WGS) entry which is preliminary data.</text>
</comment>
<evidence type="ECO:0000256" key="3">
    <source>
        <dbReference type="ARBA" id="ARBA00022448"/>
    </source>
</evidence>
<keyword evidence="10 14" id="KW-0472">Membrane</keyword>